<reference evidence="2" key="1">
    <citation type="submission" date="2023-07" db="EMBL/GenBank/DDBJ databases">
        <authorList>
            <consortium name="AG Swart"/>
            <person name="Singh M."/>
            <person name="Singh A."/>
            <person name="Seah K."/>
            <person name="Emmerich C."/>
        </authorList>
    </citation>
    <scope>NUCLEOTIDE SEQUENCE</scope>
    <source>
        <strain evidence="2">DP1</strain>
    </source>
</reference>
<keyword evidence="3" id="KW-1185">Reference proteome</keyword>
<accession>A0AAD2DA18</accession>
<evidence type="ECO:0000256" key="1">
    <source>
        <dbReference type="SAM" id="MobiDB-lite"/>
    </source>
</evidence>
<evidence type="ECO:0000313" key="2">
    <source>
        <dbReference type="EMBL" id="CAI2385085.1"/>
    </source>
</evidence>
<feature type="region of interest" description="Disordered" evidence="1">
    <location>
        <begin position="162"/>
        <end position="198"/>
    </location>
</feature>
<feature type="compositionally biased region" description="Polar residues" evidence="1">
    <location>
        <begin position="162"/>
        <end position="175"/>
    </location>
</feature>
<dbReference type="Proteomes" id="UP001295684">
    <property type="component" value="Unassembled WGS sequence"/>
</dbReference>
<proteinExistence type="predicted"/>
<sequence>MKSLSNKSFQSKNISPRDDETQKSNGLDYTWDKFDKEEVKINLQCCKKCNCVICDCNNVCGWDTDPPELIKNSQVSTHKTLASKFSKDLKPMIPNKIKKKSNVTRKCFFKTSQGKNPNHRPVTKSTKYYHMLLQYYQNGPNREQKFEKSRNPVKESFSQVKTLNQDLDINLPNDQRPQRRRITPSRTQKKDASTVTKNVPNEFSPQIHARYTRTEYKNKRNYIKTLKDENSMHEKALHKDSIQSSQETAIQKPISKLRIENPQPQSKIDEKFSTLIDIIKSNEQKYFTSFTRKPKILRPRSRQINPSTKIKNSLNITAQNNFNRRPTNLSSNTKVKFLTVHSSMERRTQTQWKGRNLAKSRPSNTNIIPSCHSCYKNPIRCNCSIGKLQTRK</sequence>
<protein>
    <submittedName>
        <fullName evidence="2">Uncharacterized protein</fullName>
    </submittedName>
</protein>
<organism evidence="2 3">
    <name type="scientific">Euplotes crassus</name>
    <dbReference type="NCBI Taxonomy" id="5936"/>
    <lineage>
        <taxon>Eukaryota</taxon>
        <taxon>Sar</taxon>
        <taxon>Alveolata</taxon>
        <taxon>Ciliophora</taxon>
        <taxon>Intramacronucleata</taxon>
        <taxon>Spirotrichea</taxon>
        <taxon>Hypotrichia</taxon>
        <taxon>Euplotida</taxon>
        <taxon>Euplotidae</taxon>
        <taxon>Moneuplotes</taxon>
    </lineage>
</organism>
<dbReference type="EMBL" id="CAMPGE010027458">
    <property type="protein sequence ID" value="CAI2385085.1"/>
    <property type="molecule type" value="Genomic_DNA"/>
</dbReference>
<gene>
    <name evidence="2" type="ORF">ECRASSUSDP1_LOCUS26627</name>
</gene>
<name>A0AAD2DA18_EUPCR</name>
<feature type="region of interest" description="Disordered" evidence="1">
    <location>
        <begin position="1"/>
        <end position="23"/>
    </location>
</feature>
<evidence type="ECO:0000313" key="3">
    <source>
        <dbReference type="Proteomes" id="UP001295684"/>
    </source>
</evidence>
<dbReference type="AlphaFoldDB" id="A0AAD2DA18"/>
<feature type="compositionally biased region" description="Polar residues" evidence="1">
    <location>
        <begin position="1"/>
        <end position="14"/>
    </location>
</feature>
<comment type="caution">
    <text evidence="2">The sequence shown here is derived from an EMBL/GenBank/DDBJ whole genome shotgun (WGS) entry which is preliminary data.</text>
</comment>